<dbReference type="PANTHER" id="PTHR30137">
    <property type="entry name" value="LUCIFERASE-LIKE MONOOXYGENASE"/>
    <property type="match status" value="1"/>
</dbReference>
<gene>
    <name evidence="6" type="ORF">FOH10_22590</name>
</gene>
<evidence type="ECO:0000259" key="5">
    <source>
        <dbReference type="Pfam" id="PF00296"/>
    </source>
</evidence>
<dbReference type="EMBL" id="CP041695">
    <property type="protein sequence ID" value="QDP81090.1"/>
    <property type="molecule type" value="Genomic_DNA"/>
</dbReference>
<dbReference type="GeneID" id="80335152"/>
<evidence type="ECO:0000256" key="2">
    <source>
        <dbReference type="ARBA" id="ARBA00022630"/>
    </source>
</evidence>
<reference evidence="6 7" key="1">
    <citation type="submission" date="2019-07" db="EMBL/GenBank/DDBJ databases">
        <title>Complete Genome Sequence and Methylome Analysis of Nocardia otitidis-caviarum NEB252.</title>
        <authorList>
            <person name="Fomenkov A."/>
            <person name="Anton B.P."/>
            <person name="Vincze T."/>
            <person name="Roberts R.J."/>
        </authorList>
    </citation>
    <scope>NUCLEOTIDE SEQUENCE [LARGE SCALE GENOMIC DNA]</scope>
    <source>
        <strain evidence="6 7">NEB252</strain>
    </source>
</reference>
<dbReference type="Proteomes" id="UP000317039">
    <property type="component" value="Chromosome"/>
</dbReference>
<evidence type="ECO:0000313" key="7">
    <source>
        <dbReference type="Proteomes" id="UP000317039"/>
    </source>
</evidence>
<accession>A0A516NQA5</accession>
<dbReference type="Gene3D" id="3.20.20.30">
    <property type="entry name" value="Luciferase-like domain"/>
    <property type="match status" value="1"/>
</dbReference>
<dbReference type="KEGG" id="nod:FOH10_22590"/>
<evidence type="ECO:0000313" key="6">
    <source>
        <dbReference type="EMBL" id="QDP81090.1"/>
    </source>
</evidence>
<evidence type="ECO:0000256" key="4">
    <source>
        <dbReference type="ARBA" id="ARBA00023033"/>
    </source>
</evidence>
<dbReference type="Pfam" id="PF00296">
    <property type="entry name" value="Bac_luciferase"/>
    <property type="match status" value="1"/>
</dbReference>
<evidence type="ECO:0000256" key="1">
    <source>
        <dbReference type="ARBA" id="ARBA00010426"/>
    </source>
</evidence>
<dbReference type="GO" id="GO:0004497">
    <property type="term" value="F:monooxygenase activity"/>
    <property type="evidence" value="ECO:0007669"/>
    <property type="project" value="UniProtKB-KW"/>
</dbReference>
<dbReference type="AlphaFoldDB" id="A0A516NQA5"/>
<dbReference type="GO" id="GO:0005829">
    <property type="term" value="C:cytosol"/>
    <property type="evidence" value="ECO:0007669"/>
    <property type="project" value="TreeGrafter"/>
</dbReference>
<name>A0A516NQA5_9NOCA</name>
<dbReference type="RefSeq" id="WP_143982222.1">
    <property type="nucleotide sequence ID" value="NZ_CP041695.1"/>
</dbReference>
<feature type="domain" description="Luciferase-like" evidence="5">
    <location>
        <begin position="11"/>
        <end position="317"/>
    </location>
</feature>
<comment type="similarity">
    <text evidence="1">Belongs to the bacterial luciferase oxidoreductase family.</text>
</comment>
<dbReference type="InterPro" id="IPR036661">
    <property type="entry name" value="Luciferase-like_sf"/>
</dbReference>
<dbReference type="InterPro" id="IPR011251">
    <property type="entry name" value="Luciferase-like_dom"/>
</dbReference>
<dbReference type="SUPFAM" id="SSF51679">
    <property type="entry name" value="Bacterial luciferase-like"/>
    <property type="match status" value="1"/>
</dbReference>
<proteinExistence type="inferred from homology"/>
<keyword evidence="2" id="KW-0285">Flavoprotein</keyword>
<sequence length="403" mass="44020">MHQPTASGPTRFGFFIAPYHPLNGNPTLQLQRDLELVELADRLGFAEAWVGEHHSAGMEIIAAPEVFLAAAAQRTTHIRLGTGVNSLPYHQPMMLADRLCLVDHLTKGRLMMGIGPGQLASDAAMMGIPQPRQRDMMHESMDVLVRLFRGEVVTAKTDWFELDEARLQLLPYQQHGLEMAVASTISPSGAVLAGRHGAGLLSLAASDPSGYEALLPNFRVYEQTMAEYGHTVRRADWRLVAPMHLAETRDQARREVEWGIGHLVDYIRKLSGMDVPWGDTAAEAVAQWVGPGFPAFGRATIGTPDDAIAAITDLAEQSGGFGTFLVLALDVADRDATRRSARLFAEHVIPHFTRANRNRVASLDWANANSERLMSGMRAGVEAAFERHGQALAAALGPRREGQ</sequence>
<keyword evidence="3" id="KW-0560">Oxidoreductase</keyword>
<keyword evidence="4" id="KW-0503">Monooxygenase</keyword>
<dbReference type="PANTHER" id="PTHR30137:SF16">
    <property type="entry name" value="BLL0895 PROTEIN"/>
    <property type="match status" value="1"/>
</dbReference>
<dbReference type="InterPro" id="IPR050766">
    <property type="entry name" value="Bact_Lucif_Oxidored"/>
</dbReference>
<evidence type="ECO:0000256" key="3">
    <source>
        <dbReference type="ARBA" id="ARBA00023002"/>
    </source>
</evidence>
<protein>
    <submittedName>
        <fullName evidence="6">LLM class flavin-dependent oxidoreductase</fullName>
    </submittedName>
</protein>
<dbReference type="GO" id="GO:0016705">
    <property type="term" value="F:oxidoreductase activity, acting on paired donors, with incorporation or reduction of molecular oxygen"/>
    <property type="evidence" value="ECO:0007669"/>
    <property type="project" value="InterPro"/>
</dbReference>
<organism evidence="6 7">
    <name type="scientific">Nocardia otitidiscaviarum</name>
    <dbReference type="NCBI Taxonomy" id="1823"/>
    <lineage>
        <taxon>Bacteria</taxon>
        <taxon>Bacillati</taxon>
        <taxon>Actinomycetota</taxon>
        <taxon>Actinomycetes</taxon>
        <taxon>Mycobacteriales</taxon>
        <taxon>Nocardiaceae</taxon>
        <taxon>Nocardia</taxon>
    </lineage>
</organism>